<evidence type="ECO:0000256" key="2">
    <source>
        <dbReference type="ARBA" id="ARBA00022516"/>
    </source>
</evidence>
<dbReference type="InterPro" id="IPR001031">
    <property type="entry name" value="Thioesterase"/>
</dbReference>
<keyword evidence="4" id="KW-0276">Fatty acid metabolism</keyword>
<keyword evidence="3" id="KW-0378">Hydrolase</keyword>
<keyword evidence="9" id="KW-1185">Reference proteome</keyword>
<comment type="similarity">
    <text evidence="1">Belongs to the thioesterase family.</text>
</comment>
<dbReference type="RefSeq" id="WP_188172544.1">
    <property type="nucleotide sequence ID" value="NZ_JACVVD010000001.1"/>
</dbReference>
<dbReference type="AlphaFoldDB" id="A0A926KL11"/>
<accession>A0A926KL11</accession>
<evidence type="ECO:0000256" key="6">
    <source>
        <dbReference type="ARBA" id="ARBA00023160"/>
    </source>
</evidence>
<evidence type="ECO:0000256" key="4">
    <source>
        <dbReference type="ARBA" id="ARBA00022832"/>
    </source>
</evidence>
<dbReference type="GO" id="GO:0006633">
    <property type="term" value="P:fatty acid biosynthetic process"/>
    <property type="evidence" value="ECO:0007669"/>
    <property type="project" value="UniProtKB-KW"/>
</dbReference>
<evidence type="ECO:0000259" key="7">
    <source>
        <dbReference type="Pfam" id="PF00975"/>
    </source>
</evidence>
<sequence>MTSKLHSWFLNANVNSRADLRLFCFPYAGGGASVFREWSRFFSKNIEVCPVQLPGRESRGLESPMTSLTQIVQAIVVEIEPLLHTPFVFFGHSMGALIAYETARQISKKYGKHPVHLFVSGRSGPRFPYTKKKLHQLPDDQFKNELRRMNGTPEAVLQNEELMQLLMPRLRADFEVCETYAYIQDQPLQCPISAFSGNADYDVSVASLAAWNEHTLNEFKLHMFDGDHFFLHNQQENVMQTVIDSIHPIPAIPAQKQVVHTGNVIWL</sequence>
<dbReference type="Pfam" id="PF00975">
    <property type="entry name" value="Thioesterase"/>
    <property type="match status" value="1"/>
</dbReference>
<comment type="caution">
    <text evidence="8">The sequence shown here is derived from an EMBL/GenBank/DDBJ whole genome shotgun (WGS) entry which is preliminary data.</text>
</comment>
<evidence type="ECO:0000256" key="3">
    <source>
        <dbReference type="ARBA" id="ARBA00022801"/>
    </source>
</evidence>
<proteinExistence type="inferred from homology"/>
<gene>
    <name evidence="8" type="ORF">ICC18_01140</name>
</gene>
<evidence type="ECO:0000256" key="1">
    <source>
        <dbReference type="ARBA" id="ARBA00007169"/>
    </source>
</evidence>
<dbReference type="EMBL" id="JACVVD010000001">
    <property type="protein sequence ID" value="MBD0378726.1"/>
    <property type="molecule type" value="Genomic_DNA"/>
</dbReference>
<dbReference type="InterPro" id="IPR012223">
    <property type="entry name" value="TEII"/>
</dbReference>
<protein>
    <submittedName>
        <fullName evidence="8">Thioesterase</fullName>
    </submittedName>
</protein>
<name>A0A926KL11_9BACL</name>
<dbReference type="Proteomes" id="UP000650466">
    <property type="component" value="Unassembled WGS sequence"/>
</dbReference>
<evidence type="ECO:0000256" key="5">
    <source>
        <dbReference type="ARBA" id="ARBA00023098"/>
    </source>
</evidence>
<dbReference type="Gene3D" id="3.40.50.1820">
    <property type="entry name" value="alpha/beta hydrolase"/>
    <property type="match status" value="1"/>
</dbReference>
<keyword evidence="6" id="KW-0275">Fatty acid biosynthesis</keyword>
<dbReference type="InterPro" id="IPR029058">
    <property type="entry name" value="AB_hydrolase_fold"/>
</dbReference>
<keyword evidence="5" id="KW-0443">Lipid metabolism</keyword>
<dbReference type="PANTHER" id="PTHR11487:SF0">
    <property type="entry name" value="S-ACYL FATTY ACID SYNTHASE THIOESTERASE, MEDIUM CHAIN"/>
    <property type="match status" value="1"/>
</dbReference>
<evidence type="ECO:0000313" key="8">
    <source>
        <dbReference type="EMBL" id="MBD0378726.1"/>
    </source>
</evidence>
<evidence type="ECO:0000313" key="9">
    <source>
        <dbReference type="Proteomes" id="UP000650466"/>
    </source>
</evidence>
<dbReference type="FunFam" id="3.40.50.1820:FF:000153">
    <property type="entry name" value="Surfactin synthase thioesterase subunit"/>
    <property type="match status" value="1"/>
</dbReference>
<dbReference type="PANTHER" id="PTHR11487">
    <property type="entry name" value="THIOESTERASE"/>
    <property type="match status" value="1"/>
</dbReference>
<dbReference type="SUPFAM" id="SSF53474">
    <property type="entry name" value="alpha/beta-Hydrolases"/>
    <property type="match status" value="1"/>
</dbReference>
<organism evidence="8 9">
    <name type="scientific">Paenibacillus sedimenti</name>
    <dbReference type="NCBI Taxonomy" id="2770274"/>
    <lineage>
        <taxon>Bacteria</taxon>
        <taxon>Bacillati</taxon>
        <taxon>Bacillota</taxon>
        <taxon>Bacilli</taxon>
        <taxon>Bacillales</taxon>
        <taxon>Paenibacillaceae</taxon>
        <taxon>Paenibacillus</taxon>
    </lineage>
</organism>
<reference evidence="8" key="1">
    <citation type="submission" date="2020-09" db="EMBL/GenBank/DDBJ databases">
        <title>Draft Genome Sequence of Paenibacillus sp. WST5.</title>
        <authorList>
            <person name="Bao Z."/>
        </authorList>
    </citation>
    <scope>NUCLEOTIDE SEQUENCE</scope>
    <source>
        <strain evidence="8">WST5</strain>
    </source>
</reference>
<keyword evidence="2" id="KW-0444">Lipid biosynthesis</keyword>
<dbReference type="GO" id="GO:0016788">
    <property type="term" value="F:hydrolase activity, acting on ester bonds"/>
    <property type="evidence" value="ECO:0007669"/>
    <property type="project" value="UniProtKB-ARBA"/>
</dbReference>
<feature type="domain" description="Thioesterase" evidence="7">
    <location>
        <begin position="21"/>
        <end position="244"/>
    </location>
</feature>